<dbReference type="AlphaFoldDB" id="A0A8J2KBM1"/>
<sequence>NLTAEQLANGWISSVLTNCTLNSIHCNEIAKAADKTT</sequence>
<reference evidence="1" key="1">
    <citation type="submission" date="2021-06" db="EMBL/GenBank/DDBJ databases">
        <authorList>
            <person name="Hodson N. C."/>
            <person name="Mongue J. A."/>
            <person name="Jaron S. K."/>
        </authorList>
    </citation>
    <scope>NUCLEOTIDE SEQUENCE</scope>
</reference>
<proteinExistence type="predicted"/>
<organism evidence="1 2">
    <name type="scientific">Allacma fusca</name>
    <dbReference type="NCBI Taxonomy" id="39272"/>
    <lineage>
        <taxon>Eukaryota</taxon>
        <taxon>Metazoa</taxon>
        <taxon>Ecdysozoa</taxon>
        <taxon>Arthropoda</taxon>
        <taxon>Hexapoda</taxon>
        <taxon>Collembola</taxon>
        <taxon>Symphypleona</taxon>
        <taxon>Sminthuridae</taxon>
        <taxon>Allacma</taxon>
    </lineage>
</organism>
<dbReference type="Proteomes" id="UP000708208">
    <property type="component" value="Unassembled WGS sequence"/>
</dbReference>
<protein>
    <submittedName>
        <fullName evidence="1">Uncharacterized protein</fullName>
    </submittedName>
</protein>
<accession>A0A8J2KBM1</accession>
<gene>
    <name evidence="1" type="ORF">AFUS01_LOCUS12044</name>
</gene>
<feature type="non-terminal residue" evidence="1">
    <location>
        <position position="1"/>
    </location>
</feature>
<feature type="non-terminal residue" evidence="1">
    <location>
        <position position="37"/>
    </location>
</feature>
<dbReference type="OrthoDB" id="420380at2759"/>
<evidence type="ECO:0000313" key="2">
    <source>
        <dbReference type="Proteomes" id="UP000708208"/>
    </source>
</evidence>
<keyword evidence="2" id="KW-1185">Reference proteome</keyword>
<evidence type="ECO:0000313" key="1">
    <source>
        <dbReference type="EMBL" id="CAG7722934.1"/>
    </source>
</evidence>
<dbReference type="EMBL" id="CAJVCH010093814">
    <property type="protein sequence ID" value="CAG7722934.1"/>
    <property type="molecule type" value="Genomic_DNA"/>
</dbReference>
<name>A0A8J2KBM1_9HEXA</name>
<comment type="caution">
    <text evidence="1">The sequence shown here is derived from an EMBL/GenBank/DDBJ whole genome shotgun (WGS) entry which is preliminary data.</text>
</comment>